<dbReference type="CDD" id="cd16922">
    <property type="entry name" value="HATPase_EvgS-ArcB-TorS-like"/>
    <property type="match status" value="1"/>
</dbReference>
<keyword evidence="3" id="KW-0597">Phosphoprotein</keyword>
<dbReference type="SMART" id="SM00086">
    <property type="entry name" value="PAC"/>
    <property type="match status" value="2"/>
</dbReference>
<dbReference type="GO" id="GO:0005886">
    <property type="term" value="C:plasma membrane"/>
    <property type="evidence" value="ECO:0007669"/>
    <property type="project" value="UniProtKB-ARBA"/>
</dbReference>
<evidence type="ECO:0000256" key="1">
    <source>
        <dbReference type="ARBA" id="ARBA00000085"/>
    </source>
</evidence>
<evidence type="ECO:0000256" key="5">
    <source>
        <dbReference type="ARBA" id="ARBA00022777"/>
    </source>
</evidence>
<dbReference type="InterPro" id="IPR000700">
    <property type="entry name" value="PAS-assoc_C"/>
</dbReference>
<keyword evidence="4" id="KW-0808">Transferase</keyword>
<dbReference type="Pfam" id="PF02518">
    <property type="entry name" value="HATPase_c"/>
    <property type="match status" value="1"/>
</dbReference>
<dbReference type="InterPro" id="IPR036097">
    <property type="entry name" value="HisK_dim/P_sf"/>
</dbReference>
<dbReference type="AlphaFoldDB" id="A0A4T2A212"/>
<feature type="domain" description="PAC" evidence="8">
    <location>
        <begin position="249"/>
        <end position="301"/>
    </location>
</feature>
<dbReference type="SUPFAM" id="SSF55785">
    <property type="entry name" value="PYP-like sensor domain (PAS domain)"/>
    <property type="match status" value="2"/>
</dbReference>
<dbReference type="SUPFAM" id="SSF47384">
    <property type="entry name" value="Homodimeric domain of signal transducing histidine kinase"/>
    <property type="match status" value="1"/>
</dbReference>
<dbReference type="InterPro" id="IPR004358">
    <property type="entry name" value="Sig_transdc_His_kin-like_C"/>
</dbReference>
<keyword evidence="10" id="KW-1185">Reference proteome</keyword>
<dbReference type="PROSITE" id="PS50113">
    <property type="entry name" value="PAC"/>
    <property type="match status" value="1"/>
</dbReference>
<feature type="domain" description="PAS" evidence="7">
    <location>
        <begin position="174"/>
        <end position="232"/>
    </location>
</feature>
<dbReference type="PROSITE" id="PS50112">
    <property type="entry name" value="PAS"/>
    <property type="match status" value="1"/>
</dbReference>
<evidence type="ECO:0000313" key="9">
    <source>
        <dbReference type="EMBL" id="TIH10282.1"/>
    </source>
</evidence>
<evidence type="ECO:0000259" key="8">
    <source>
        <dbReference type="PROSITE" id="PS50113"/>
    </source>
</evidence>
<dbReference type="Pfam" id="PF08447">
    <property type="entry name" value="PAS_3"/>
    <property type="match status" value="1"/>
</dbReference>
<dbReference type="InterPro" id="IPR003018">
    <property type="entry name" value="GAF"/>
</dbReference>
<protein>
    <recommendedName>
        <fullName evidence="2">histidine kinase</fullName>
        <ecNumber evidence="2">2.7.13.3</ecNumber>
    </recommendedName>
</protein>
<dbReference type="InterPro" id="IPR001610">
    <property type="entry name" value="PAC"/>
</dbReference>
<dbReference type="PROSITE" id="PS50109">
    <property type="entry name" value="HIS_KIN"/>
    <property type="match status" value="1"/>
</dbReference>
<proteinExistence type="predicted"/>
<dbReference type="Gene3D" id="1.10.287.130">
    <property type="match status" value="1"/>
</dbReference>
<dbReference type="InterPro" id="IPR000014">
    <property type="entry name" value="PAS"/>
</dbReference>
<dbReference type="CDD" id="cd00082">
    <property type="entry name" value="HisKA"/>
    <property type="match status" value="1"/>
</dbReference>
<evidence type="ECO:0000256" key="2">
    <source>
        <dbReference type="ARBA" id="ARBA00012438"/>
    </source>
</evidence>
<dbReference type="OrthoDB" id="9812358at2"/>
<dbReference type="SMART" id="SM00091">
    <property type="entry name" value="PAS"/>
    <property type="match status" value="2"/>
</dbReference>
<dbReference type="Pfam" id="PF00512">
    <property type="entry name" value="HisKA"/>
    <property type="match status" value="1"/>
</dbReference>
<dbReference type="CDD" id="cd00130">
    <property type="entry name" value="PAS"/>
    <property type="match status" value="2"/>
</dbReference>
<dbReference type="InterPro" id="IPR036890">
    <property type="entry name" value="HATPase_C_sf"/>
</dbReference>
<dbReference type="SMART" id="SM00388">
    <property type="entry name" value="HisKA"/>
    <property type="match status" value="1"/>
</dbReference>
<dbReference type="PANTHER" id="PTHR43047">
    <property type="entry name" value="TWO-COMPONENT HISTIDINE PROTEIN KINASE"/>
    <property type="match status" value="1"/>
</dbReference>
<dbReference type="Pfam" id="PF01590">
    <property type="entry name" value="GAF"/>
    <property type="match status" value="1"/>
</dbReference>
<name>A0A4T2A212_9PSED</name>
<comment type="catalytic activity">
    <reaction evidence="1">
        <text>ATP + protein L-histidine = ADP + protein N-phospho-L-histidine.</text>
        <dbReference type="EC" id="2.7.13.3"/>
    </reaction>
</comment>
<dbReference type="InterPro" id="IPR029016">
    <property type="entry name" value="GAF-like_dom_sf"/>
</dbReference>
<dbReference type="NCBIfam" id="TIGR00229">
    <property type="entry name" value="sensory_box"/>
    <property type="match status" value="2"/>
</dbReference>
<dbReference type="SMART" id="SM00387">
    <property type="entry name" value="HATPase_c"/>
    <property type="match status" value="1"/>
</dbReference>
<evidence type="ECO:0000256" key="4">
    <source>
        <dbReference type="ARBA" id="ARBA00022679"/>
    </source>
</evidence>
<reference evidence="9 10" key="1">
    <citation type="submission" date="2018-10" db="EMBL/GenBank/DDBJ databases">
        <title>Pseudomonas leptonychotis sp. nov., isolated from Weddell seals in Antarctica.</title>
        <authorList>
            <person name="Novakova D."/>
            <person name="Svec P."/>
            <person name="Kralova S."/>
            <person name="Kristofova L."/>
            <person name="Zeman M."/>
            <person name="Pantucek R."/>
            <person name="Maslanova I."/>
            <person name="Sedlacek I."/>
        </authorList>
    </citation>
    <scope>NUCLEOTIDE SEQUENCE [LARGE SCALE GENOMIC DNA]</scope>
    <source>
        <strain evidence="9 10">CCM 8849</strain>
    </source>
</reference>
<dbReference type="RefSeq" id="WP_136663573.1">
    <property type="nucleotide sequence ID" value="NZ_RFLV01000001.1"/>
</dbReference>
<keyword evidence="5" id="KW-0418">Kinase</keyword>
<comment type="caution">
    <text evidence="9">The sequence shown here is derived from an EMBL/GenBank/DDBJ whole genome shotgun (WGS) entry which is preliminary data.</text>
</comment>
<feature type="domain" description="Histidine kinase" evidence="6">
    <location>
        <begin position="429"/>
        <end position="647"/>
    </location>
</feature>
<organism evidence="9 10">
    <name type="scientific">Pseudomonas leptonychotis</name>
    <dbReference type="NCBI Taxonomy" id="2448482"/>
    <lineage>
        <taxon>Bacteria</taxon>
        <taxon>Pseudomonadati</taxon>
        <taxon>Pseudomonadota</taxon>
        <taxon>Gammaproteobacteria</taxon>
        <taxon>Pseudomonadales</taxon>
        <taxon>Pseudomonadaceae</taxon>
        <taxon>Pseudomonas</taxon>
    </lineage>
</organism>
<dbReference type="EMBL" id="RFLV01000001">
    <property type="protein sequence ID" value="TIH10282.1"/>
    <property type="molecule type" value="Genomic_DNA"/>
</dbReference>
<evidence type="ECO:0000313" key="10">
    <source>
        <dbReference type="Proteomes" id="UP000307541"/>
    </source>
</evidence>
<dbReference type="Proteomes" id="UP000307541">
    <property type="component" value="Unassembled WGS sequence"/>
</dbReference>
<dbReference type="InterPro" id="IPR005467">
    <property type="entry name" value="His_kinase_dom"/>
</dbReference>
<dbReference type="Pfam" id="PF13426">
    <property type="entry name" value="PAS_9"/>
    <property type="match status" value="1"/>
</dbReference>
<dbReference type="PANTHER" id="PTHR43047:SF72">
    <property type="entry name" value="OSMOSENSING HISTIDINE PROTEIN KINASE SLN1"/>
    <property type="match status" value="1"/>
</dbReference>
<evidence type="ECO:0000259" key="6">
    <source>
        <dbReference type="PROSITE" id="PS50109"/>
    </source>
</evidence>
<accession>A0A4T2A212</accession>
<dbReference type="PRINTS" id="PR00344">
    <property type="entry name" value="BCTRLSENSOR"/>
</dbReference>
<dbReference type="Gene3D" id="3.30.450.40">
    <property type="match status" value="1"/>
</dbReference>
<dbReference type="Gene3D" id="3.30.565.10">
    <property type="entry name" value="Histidine kinase-like ATPase, C-terminal domain"/>
    <property type="match status" value="1"/>
</dbReference>
<dbReference type="SUPFAM" id="SSF55874">
    <property type="entry name" value="ATPase domain of HSP90 chaperone/DNA topoisomerase II/histidine kinase"/>
    <property type="match status" value="1"/>
</dbReference>
<dbReference type="SMART" id="SM00065">
    <property type="entry name" value="GAF"/>
    <property type="match status" value="1"/>
</dbReference>
<dbReference type="SUPFAM" id="SSF55781">
    <property type="entry name" value="GAF domain-like"/>
    <property type="match status" value="1"/>
</dbReference>
<evidence type="ECO:0000256" key="3">
    <source>
        <dbReference type="ARBA" id="ARBA00022553"/>
    </source>
</evidence>
<dbReference type="FunFam" id="3.30.565.10:FF:000006">
    <property type="entry name" value="Sensor histidine kinase WalK"/>
    <property type="match status" value="1"/>
</dbReference>
<gene>
    <name evidence="9" type="ORF">D8779_06225</name>
</gene>
<dbReference type="Gene3D" id="3.30.450.20">
    <property type="entry name" value="PAS domain"/>
    <property type="match status" value="2"/>
</dbReference>
<dbReference type="InterPro" id="IPR003661">
    <property type="entry name" value="HisK_dim/P_dom"/>
</dbReference>
<dbReference type="InterPro" id="IPR003594">
    <property type="entry name" value="HATPase_dom"/>
</dbReference>
<evidence type="ECO:0000259" key="7">
    <source>
        <dbReference type="PROSITE" id="PS50112"/>
    </source>
</evidence>
<dbReference type="InterPro" id="IPR013655">
    <property type="entry name" value="PAS_fold_3"/>
</dbReference>
<dbReference type="InterPro" id="IPR035965">
    <property type="entry name" value="PAS-like_dom_sf"/>
</dbReference>
<dbReference type="GO" id="GO:0000155">
    <property type="term" value="F:phosphorelay sensor kinase activity"/>
    <property type="evidence" value="ECO:0007669"/>
    <property type="project" value="InterPro"/>
</dbReference>
<sequence>MNRRPGHPLTPHNESSRLAALLDFEVLDTPAEQMFDTITALAAQICGTPIALISLIDAERQWFKSRVGLDASETPREIAFCAHAINGDRLFEVDNTLLDPRFCANPLVTGDPDIRFYAGMPLSDGQGHNLGTLCVIDRQPRHLNDEQRHALRLLAEQTVQLFELRLQARRQREQAALHKAMFRSAGTAVLVTDLDGLIQQTSPGVATLLGYNPEQLQGQPLELLLAQNSDQLPDDPQRPQLATLAGQGQVHEVQLRHSNGQSVPVLLTLAPISLEAQAPMGYLCIAHDLSDREEALQRLHKVAAHLPGMVYQFIQRADGSSYFPYASRGIEIIYGLTPEAVSQDAAPAFALIHPDDLQVVTESVALSAVSLQPWYREYRVLHPQRGLIWVEGRSTPQLLDNGAIIWHGFINDISERKHMERLKSEFVSTISHELRTPLTAIAGSLGLVNGGALGQVPQAMAEMLHIAELNSQRLRQLIDDLLDMDKLIAGKMDFNLQLLELDTLLTECSTSHQSFAQHHGVQLLQVPGPPLQIVADSFRLQQVLSNLLSNALKFSPAQGVVRLFSQLHGNCVRIQVSDQGPGIPADFAGRMFEKFSQADASDRRQKGGTGLGLAISKELIEHMGGRIGFDSAPGQGSTFWIELPLDAAAEA</sequence>
<dbReference type="EC" id="2.7.13.3" evidence="2"/>
<dbReference type="GO" id="GO:0009927">
    <property type="term" value="F:histidine phosphotransfer kinase activity"/>
    <property type="evidence" value="ECO:0007669"/>
    <property type="project" value="TreeGrafter"/>
</dbReference>